<dbReference type="SUPFAM" id="SSF50978">
    <property type="entry name" value="WD40 repeat-like"/>
    <property type="match status" value="1"/>
</dbReference>
<dbReference type="GO" id="GO:0005634">
    <property type="term" value="C:nucleus"/>
    <property type="evidence" value="ECO:0007669"/>
    <property type="project" value="TreeGrafter"/>
</dbReference>
<dbReference type="OrthoDB" id="6281614at2759"/>
<dbReference type="InterPro" id="IPR015943">
    <property type="entry name" value="WD40/YVTN_repeat-like_dom_sf"/>
</dbReference>
<dbReference type="PANTHER" id="PTHR15271:SF4">
    <property type="entry name" value="CHROMATIN ASSEMBLY FACTOR 1 SUBUNIT B"/>
    <property type="match status" value="1"/>
</dbReference>
<keyword evidence="2" id="KW-0812">Transmembrane</keyword>
<dbReference type="InterPro" id="IPR036322">
    <property type="entry name" value="WD40_repeat_dom_sf"/>
</dbReference>
<accession>A0A8E0VG61</accession>
<keyword evidence="2" id="KW-0472">Membrane</keyword>
<sequence>MRLLTPEIAWHETLPVYSCDLQHKTSTPINSDVPKVSERSPLTDITSSIPSVCRPDSSASRTISTPGWTRLATAGGDSVVRLWRVRLAWVSPTNSTSRASLNTIPESTATGKKKVVNNNAHMNLTEHLTYLASLKRHEKPVNAVRWSPSGAYIEVVGTVSAISAVVDCFVSVYNRYYYYYLFIVIIVFILALYDCTICTFSEFPWYKQISGPNDVSVWKNRCAVYWFLL</sequence>
<dbReference type="GO" id="GO:0006334">
    <property type="term" value="P:nucleosome assembly"/>
    <property type="evidence" value="ECO:0007669"/>
    <property type="project" value="TreeGrafter"/>
</dbReference>
<dbReference type="InterPro" id="IPR045145">
    <property type="entry name" value="PTHR15271"/>
</dbReference>
<feature type="transmembrane region" description="Helical" evidence="2">
    <location>
        <begin position="179"/>
        <end position="200"/>
    </location>
</feature>
<keyword evidence="2" id="KW-1133">Transmembrane helix</keyword>
<protein>
    <submittedName>
        <fullName evidence="3">Chromatin assembly factor 1 subunit B</fullName>
    </submittedName>
</protein>
<gene>
    <name evidence="3" type="ORF">FBUS_09921</name>
</gene>
<dbReference type="GO" id="GO:0033186">
    <property type="term" value="C:CAF-1 complex"/>
    <property type="evidence" value="ECO:0007669"/>
    <property type="project" value="TreeGrafter"/>
</dbReference>
<feature type="region of interest" description="Disordered" evidence="1">
    <location>
        <begin position="30"/>
        <end position="51"/>
    </location>
</feature>
<dbReference type="Proteomes" id="UP000728185">
    <property type="component" value="Unassembled WGS sequence"/>
</dbReference>
<dbReference type="EMBL" id="LUCM01006118">
    <property type="protein sequence ID" value="KAA0191783.1"/>
    <property type="molecule type" value="Genomic_DNA"/>
</dbReference>
<evidence type="ECO:0000313" key="4">
    <source>
        <dbReference type="Proteomes" id="UP000728185"/>
    </source>
</evidence>
<organism evidence="3 4">
    <name type="scientific">Fasciolopsis buskii</name>
    <dbReference type="NCBI Taxonomy" id="27845"/>
    <lineage>
        <taxon>Eukaryota</taxon>
        <taxon>Metazoa</taxon>
        <taxon>Spiralia</taxon>
        <taxon>Lophotrochozoa</taxon>
        <taxon>Platyhelminthes</taxon>
        <taxon>Trematoda</taxon>
        <taxon>Digenea</taxon>
        <taxon>Plagiorchiida</taxon>
        <taxon>Echinostomata</taxon>
        <taxon>Echinostomatoidea</taxon>
        <taxon>Fasciolidae</taxon>
        <taxon>Fasciolopsis</taxon>
    </lineage>
</organism>
<evidence type="ECO:0000256" key="1">
    <source>
        <dbReference type="SAM" id="MobiDB-lite"/>
    </source>
</evidence>
<dbReference type="GO" id="GO:0006335">
    <property type="term" value="P:DNA replication-dependent chromatin assembly"/>
    <property type="evidence" value="ECO:0007669"/>
    <property type="project" value="InterPro"/>
</dbReference>
<reference evidence="3" key="1">
    <citation type="submission" date="2019-05" db="EMBL/GenBank/DDBJ databases">
        <title>Annotation for the trematode Fasciolopsis buski.</title>
        <authorList>
            <person name="Choi Y.-J."/>
        </authorList>
    </citation>
    <scope>NUCLEOTIDE SEQUENCE</scope>
    <source>
        <strain evidence="3">HT</strain>
        <tissue evidence="3">Whole worm</tissue>
    </source>
</reference>
<dbReference type="AlphaFoldDB" id="A0A8E0VG61"/>
<proteinExistence type="predicted"/>
<evidence type="ECO:0000256" key="2">
    <source>
        <dbReference type="SAM" id="Phobius"/>
    </source>
</evidence>
<comment type="caution">
    <text evidence="3">The sequence shown here is derived from an EMBL/GenBank/DDBJ whole genome shotgun (WGS) entry which is preliminary data.</text>
</comment>
<name>A0A8E0VG61_9TREM</name>
<keyword evidence="4" id="KW-1185">Reference proteome</keyword>
<evidence type="ECO:0000313" key="3">
    <source>
        <dbReference type="EMBL" id="KAA0191783.1"/>
    </source>
</evidence>
<dbReference type="Gene3D" id="2.130.10.10">
    <property type="entry name" value="YVTN repeat-like/Quinoprotein amine dehydrogenase"/>
    <property type="match status" value="1"/>
</dbReference>
<dbReference type="PANTHER" id="PTHR15271">
    <property type="entry name" value="CHROMATIN ASSEMBLY FACTOR 1 SUBUNIT B"/>
    <property type="match status" value="1"/>
</dbReference>
<feature type="transmembrane region" description="Helical" evidence="2">
    <location>
        <begin position="151"/>
        <end position="173"/>
    </location>
</feature>